<keyword evidence="1" id="KW-0472">Membrane</keyword>
<dbReference type="EMBL" id="CP029210">
    <property type="protein sequence ID" value="AWI55009.1"/>
    <property type="molecule type" value="Genomic_DNA"/>
</dbReference>
<protein>
    <recommendedName>
        <fullName evidence="4">DUF962 domain-containing protein</fullName>
    </recommendedName>
</protein>
<dbReference type="Proteomes" id="UP000244892">
    <property type="component" value="Chromosome"/>
</dbReference>
<reference evidence="2 3" key="1">
    <citation type="submission" date="2018-05" db="EMBL/GenBank/DDBJ databases">
        <title>complete genome sequence of Aquabacterium olei NBRC 110486.</title>
        <authorList>
            <person name="Tang B."/>
            <person name="Chang J."/>
            <person name="Zhang L."/>
            <person name="Yang H."/>
        </authorList>
    </citation>
    <scope>NUCLEOTIDE SEQUENCE [LARGE SCALE GENOMIC DNA]</scope>
    <source>
        <strain evidence="2 3">NBRC 110486</strain>
    </source>
</reference>
<gene>
    <name evidence="2" type="ORF">DEH84_00490</name>
</gene>
<proteinExistence type="predicted"/>
<dbReference type="Pfam" id="PF06127">
    <property type="entry name" value="Mpo1-like"/>
    <property type="match status" value="1"/>
</dbReference>
<evidence type="ECO:0000313" key="2">
    <source>
        <dbReference type="EMBL" id="AWI55009.1"/>
    </source>
</evidence>
<keyword evidence="3" id="KW-1185">Reference proteome</keyword>
<organism evidence="2 3">
    <name type="scientific">Aquabacterium olei</name>
    <dbReference type="NCBI Taxonomy" id="1296669"/>
    <lineage>
        <taxon>Bacteria</taxon>
        <taxon>Pseudomonadati</taxon>
        <taxon>Pseudomonadota</taxon>
        <taxon>Betaproteobacteria</taxon>
        <taxon>Burkholderiales</taxon>
        <taxon>Aquabacterium</taxon>
    </lineage>
</organism>
<dbReference type="GO" id="GO:0046521">
    <property type="term" value="P:sphingoid catabolic process"/>
    <property type="evidence" value="ECO:0007669"/>
    <property type="project" value="TreeGrafter"/>
</dbReference>
<dbReference type="OrthoDB" id="5515308at2"/>
<feature type="transmembrane region" description="Helical" evidence="1">
    <location>
        <begin position="132"/>
        <end position="152"/>
    </location>
</feature>
<keyword evidence="1" id="KW-0812">Transmembrane</keyword>
<dbReference type="PANTHER" id="PTHR28026">
    <property type="entry name" value="DUF962 DOMAIN PROTEIN (AFU_ORTHOLOGUE AFUA_8G05310)"/>
    <property type="match status" value="1"/>
</dbReference>
<sequence length="178" mass="18907">MKTLTDQLAQYAAYHRDRRNIATHLVGIPMIVLAVAILASRPVWIHLDQVGAVSPATLLVAATVAYYLRLHLGYGLVMGVLLAGAHVVGQTVAAQATGIWLGWGLGLFGVGWVIQFIGHAFEGRKPAFVDDLIGLVIGPLFVVAEVGFALHLGRGVQAAVEARVGPTRVGRRTMPSCP</sequence>
<feature type="transmembrane region" description="Helical" evidence="1">
    <location>
        <begin position="21"/>
        <end position="44"/>
    </location>
</feature>
<feature type="transmembrane region" description="Helical" evidence="1">
    <location>
        <begin position="99"/>
        <end position="120"/>
    </location>
</feature>
<dbReference type="AlphaFoldDB" id="A0A2U8FVA9"/>
<feature type="transmembrane region" description="Helical" evidence="1">
    <location>
        <begin position="75"/>
        <end position="93"/>
    </location>
</feature>
<evidence type="ECO:0000256" key="1">
    <source>
        <dbReference type="SAM" id="Phobius"/>
    </source>
</evidence>
<accession>A0A2U8FVA9</accession>
<keyword evidence="1" id="KW-1133">Transmembrane helix</keyword>
<evidence type="ECO:0008006" key="4">
    <source>
        <dbReference type="Google" id="ProtNLM"/>
    </source>
</evidence>
<dbReference type="PANTHER" id="PTHR28026:SF9">
    <property type="entry name" value="2-HYDROXY-PALMITIC ACID DIOXYGENASE MPO1"/>
    <property type="match status" value="1"/>
</dbReference>
<dbReference type="KEGG" id="aon:DEH84_00490"/>
<dbReference type="GO" id="GO:0016020">
    <property type="term" value="C:membrane"/>
    <property type="evidence" value="ECO:0007669"/>
    <property type="project" value="GOC"/>
</dbReference>
<dbReference type="RefSeq" id="WP_109038128.1">
    <property type="nucleotide sequence ID" value="NZ_CP029210.1"/>
</dbReference>
<dbReference type="InterPro" id="IPR009305">
    <property type="entry name" value="Mpo1-like"/>
</dbReference>
<evidence type="ECO:0000313" key="3">
    <source>
        <dbReference type="Proteomes" id="UP000244892"/>
    </source>
</evidence>
<name>A0A2U8FVA9_9BURK</name>